<evidence type="ECO:0000313" key="3">
    <source>
        <dbReference type="EMBL" id="PWK15460.1"/>
    </source>
</evidence>
<dbReference type="InterPro" id="IPR004852">
    <property type="entry name" value="Di-haem_cyt_c_peroxidsae"/>
</dbReference>
<dbReference type="RefSeq" id="WP_262509889.1">
    <property type="nucleotide sequence ID" value="NZ_QGGO01000059.1"/>
</dbReference>
<dbReference type="Proteomes" id="UP000245489">
    <property type="component" value="Unassembled WGS sequence"/>
</dbReference>
<feature type="domain" description="Di-haem cytochrome c peroxidase" evidence="2">
    <location>
        <begin position="30"/>
        <end position="126"/>
    </location>
</feature>
<name>A0A316DY65_9BACT</name>
<dbReference type="InterPro" id="IPR036909">
    <property type="entry name" value="Cyt_c-like_dom_sf"/>
</dbReference>
<accession>A0A316DY65</accession>
<proteinExistence type="predicted"/>
<dbReference type="AlphaFoldDB" id="A0A316DY65"/>
<reference evidence="3 4" key="1">
    <citation type="submission" date="2018-05" db="EMBL/GenBank/DDBJ databases">
        <title>Genomic Encyclopedia of Archaeal and Bacterial Type Strains, Phase II (KMG-II): from individual species to whole genera.</title>
        <authorList>
            <person name="Goeker M."/>
        </authorList>
    </citation>
    <scope>NUCLEOTIDE SEQUENCE [LARGE SCALE GENOMIC DNA]</scope>
    <source>
        <strain evidence="3 4">DSM 22214</strain>
    </source>
</reference>
<dbReference type="GO" id="GO:0020037">
    <property type="term" value="F:heme binding"/>
    <property type="evidence" value="ECO:0007669"/>
    <property type="project" value="InterPro"/>
</dbReference>
<keyword evidence="4" id="KW-1185">Reference proteome</keyword>
<gene>
    <name evidence="3" type="ORF">LV89_04986</name>
</gene>
<keyword evidence="3" id="KW-0575">Peroxidase</keyword>
<feature type="region of interest" description="Disordered" evidence="1">
    <location>
        <begin position="1"/>
        <end position="25"/>
    </location>
</feature>
<dbReference type="GO" id="GO:0004601">
    <property type="term" value="F:peroxidase activity"/>
    <property type="evidence" value="ECO:0007669"/>
    <property type="project" value="UniProtKB-KW"/>
</dbReference>
<dbReference type="Gene3D" id="1.10.760.10">
    <property type="entry name" value="Cytochrome c-like domain"/>
    <property type="match status" value="1"/>
</dbReference>
<dbReference type="GO" id="GO:0009055">
    <property type="term" value="F:electron transfer activity"/>
    <property type="evidence" value="ECO:0007669"/>
    <property type="project" value="InterPro"/>
</dbReference>
<comment type="caution">
    <text evidence="3">The sequence shown here is derived from an EMBL/GenBank/DDBJ whole genome shotgun (WGS) entry which is preliminary data.</text>
</comment>
<evidence type="ECO:0000256" key="1">
    <source>
        <dbReference type="SAM" id="MobiDB-lite"/>
    </source>
</evidence>
<keyword evidence="3" id="KW-0560">Oxidoreductase</keyword>
<evidence type="ECO:0000259" key="2">
    <source>
        <dbReference type="Pfam" id="PF03150"/>
    </source>
</evidence>
<dbReference type="EMBL" id="QGGO01000059">
    <property type="protein sequence ID" value="PWK15460.1"/>
    <property type="molecule type" value="Genomic_DNA"/>
</dbReference>
<dbReference type="Pfam" id="PF03150">
    <property type="entry name" value="CCP_MauG"/>
    <property type="match status" value="1"/>
</dbReference>
<protein>
    <submittedName>
        <fullName evidence="3">Cytochrome c peroxidase</fullName>
    </submittedName>
</protein>
<sequence>MGKTKESLIIPNSNELNKIPQDPKNPLSNEKVELGKLLFHETAIGRNSIKTNSAFTYSCSSCHHSKAGFQACLPQGIGEGGTGFGQNGEGRTFNSAYQESEYDVQPIRTPSTLNIAYQTNILWNGAIWGYKCKC</sequence>
<dbReference type="SUPFAM" id="SSF46626">
    <property type="entry name" value="Cytochrome c"/>
    <property type="match status" value="1"/>
</dbReference>
<organism evidence="3 4">
    <name type="scientific">Arcicella aurantiaca</name>
    <dbReference type="NCBI Taxonomy" id="591202"/>
    <lineage>
        <taxon>Bacteria</taxon>
        <taxon>Pseudomonadati</taxon>
        <taxon>Bacteroidota</taxon>
        <taxon>Cytophagia</taxon>
        <taxon>Cytophagales</taxon>
        <taxon>Flectobacillaceae</taxon>
        <taxon>Arcicella</taxon>
    </lineage>
</organism>
<evidence type="ECO:0000313" key="4">
    <source>
        <dbReference type="Proteomes" id="UP000245489"/>
    </source>
</evidence>